<accession>A0A164P774</accession>
<feature type="compositionally biased region" description="Low complexity" evidence="13">
    <location>
        <begin position="649"/>
        <end position="664"/>
    </location>
</feature>
<dbReference type="InterPro" id="IPR014001">
    <property type="entry name" value="Helicase_ATP-bd"/>
</dbReference>
<dbReference type="AlphaFoldDB" id="A0A164P774"/>
<comment type="catalytic activity">
    <reaction evidence="12">
        <text>ATP + H2O = ADP + phosphate + H(+)</text>
        <dbReference type="Rhea" id="RHEA:13065"/>
        <dbReference type="ChEBI" id="CHEBI:15377"/>
        <dbReference type="ChEBI" id="CHEBI:15378"/>
        <dbReference type="ChEBI" id="CHEBI:30616"/>
        <dbReference type="ChEBI" id="CHEBI:43474"/>
        <dbReference type="ChEBI" id="CHEBI:456216"/>
        <dbReference type="EC" id="3.6.4.13"/>
    </reaction>
</comment>
<dbReference type="GO" id="GO:0005524">
    <property type="term" value="F:ATP binding"/>
    <property type="evidence" value="ECO:0007669"/>
    <property type="project" value="UniProtKB-UniRule"/>
</dbReference>
<dbReference type="Pfam" id="PF23681">
    <property type="entry name" value="CTT_SPB4"/>
    <property type="match status" value="1"/>
</dbReference>
<evidence type="ECO:0000313" key="16">
    <source>
        <dbReference type="EMBL" id="KZS88434.1"/>
    </source>
</evidence>
<dbReference type="SMART" id="SM01178">
    <property type="entry name" value="DUF4217"/>
    <property type="match status" value="1"/>
</dbReference>
<comment type="function">
    <text evidence="12">RNA helicase.</text>
</comment>
<feature type="compositionally biased region" description="Basic and acidic residues" evidence="13">
    <location>
        <begin position="598"/>
        <end position="612"/>
    </location>
</feature>
<dbReference type="SMART" id="SM00490">
    <property type="entry name" value="HELICc"/>
    <property type="match status" value="1"/>
</dbReference>
<organism evidence="16 17">
    <name type="scientific">Sistotremastrum niveocremeum HHB9708</name>
    <dbReference type="NCBI Taxonomy" id="1314777"/>
    <lineage>
        <taxon>Eukaryota</taxon>
        <taxon>Fungi</taxon>
        <taxon>Dikarya</taxon>
        <taxon>Basidiomycota</taxon>
        <taxon>Agaricomycotina</taxon>
        <taxon>Agaricomycetes</taxon>
        <taxon>Sistotremastrales</taxon>
        <taxon>Sistotremastraceae</taxon>
        <taxon>Sertulicium</taxon>
        <taxon>Sertulicium niveocremeum</taxon>
    </lineage>
</organism>
<feature type="region of interest" description="Disordered" evidence="13">
    <location>
        <begin position="245"/>
        <end position="289"/>
    </location>
</feature>
<dbReference type="InterPro" id="IPR027417">
    <property type="entry name" value="P-loop_NTPase"/>
</dbReference>
<evidence type="ECO:0000256" key="10">
    <source>
        <dbReference type="ARBA" id="ARBA00038002"/>
    </source>
</evidence>
<keyword evidence="6 11" id="KW-0347">Helicase</keyword>
<comment type="similarity">
    <text evidence="10">Belongs to the DEAD box helicase family. DDX55/SPB4 subfamily.</text>
</comment>
<evidence type="ECO:0000256" key="8">
    <source>
        <dbReference type="ARBA" id="ARBA00022884"/>
    </source>
</evidence>
<dbReference type="GO" id="GO:0003723">
    <property type="term" value="F:RNA binding"/>
    <property type="evidence" value="ECO:0007669"/>
    <property type="project" value="UniProtKB-UniRule"/>
</dbReference>
<evidence type="ECO:0000256" key="9">
    <source>
        <dbReference type="ARBA" id="ARBA00023054"/>
    </source>
</evidence>
<dbReference type="PROSITE" id="PS51194">
    <property type="entry name" value="HELICASE_CTER"/>
    <property type="match status" value="1"/>
</dbReference>
<keyword evidence="2" id="KW-0690">Ribosome biogenesis</keyword>
<dbReference type="InterPro" id="IPR025313">
    <property type="entry name" value="SPB4-like_CTE"/>
</dbReference>
<dbReference type="Pfam" id="PF00271">
    <property type="entry name" value="Helicase_C"/>
    <property type="match status" value="1"/>
</dbReference>
<feature type="compositionally biased region" description="Pro residues" evidence="13">
    <location>
        <begin position="125"/>
        <end position="134"/>
    </location>
</feature>
<dbReference type="Pfam" id="PF13959">
    <property type="entry name" value="CTE_SPB4"/>
    <property type="match status" value="1"/>
</dbReference>
<keyword evidence="7 11" id="KW-0067">ATP-binding</keyword>
<evidence type="ECO:0000256" key="13">
    <source>
        <dbReference type="SAM" id="MobiDB-lite"/>
    </source>
</evidence>
<dbReference type="GO" id="GO:0003724">
    <property type="term" value="F:RNA helicase activity"/>
    <property type="evidence" value="ECO:0007669"/>
    <property type="project" value="UniProtKB-EC"/>
</dbReference>
<evidence type="ECO:0000256" key="1">
    <source>
        <dbReference type="ARBA" id="ARBA00004604"/>
    </source>
</evidence>
<dbReference type="SMART" id="SM00487">
    <property type="entry name" value="DEXDc"/>
    <property type="match status" value="1"/>
</dbReference>
<evidence type="ECO:0000313" key="17">
    <source>
        <dbReference type="Proteomes" id="UP000076722"/>
    </source>
</evidence>
<feature type="domain" description="Helicase ATP-binding" evidence="14">
    <location>
        <begin position="41"/>
        <end position="240"/>
    </location>
</feature>
<dbReference type="STRING" id="1314777.A0A164P774"/>
<protein>
    <recommendedName>
        <fullName evidence="12">ATP-dependent RNA helicase</fullName>
        <ecNumber evidence="12">3.6.4.13</ecNumber>
    </recommendedName>
</protein>
<feature type="domain" description="Helicase C-terminal" evidence="15">
    <location>
        <begin position="308"/>
        <end position="469"/>
    </location>
</feature>
<evidence type="ECO:0000256" key="6">
    <source>
        <dbReference type="ARBA" id="ARBA00022806"/>
    </source>
</evidence>
<evidence type="ECO:0000256" key="4">
    <source>
        <dbReference type="ARBA" id="ARBA00022741"/>
    </source>
</evidence>
<dbReference type="GO" id="GO:0006364">
    <property type="term" value="P:rRNA processing"/>
    <property type="evidence" value="ECO:0007669"/>
    <property type="project" value="UniProtKB-KW"/>
</dbReference>
<evidence type="ECO:0000256" key="3">
    <source>
        <dbReference type="ARBA" id="ARBA00022552"/>
    </source>
</evidence>
<dbReference type="SUPFAM" id="SSF52540">
    <property type="entry name" value="P-loop containing nucleoside triphosphate hydrolases"/>
    <property type="match status" value="2"/>
</dbReference>
<feature type="compositionally biased region" description="Low complexity" evidence="13">
    <location>
        <begin position="256"/>
        <end position="272"/>
    </location>
</feature>
<evidence type="ECO:0000259" key="14">
    <source>
        <dbReference type="PROSITE" id="PS51192"/>
    </source>
</evidence>
<dbReference type="EC" id="3.6.4.13" evidence="12"/>
<keyword evidence="9" id="KW-0175">Coiled coil</keyword>
<keyword evidence="3" id="KW-0698">rRNA processing</keyword>
<evidence type="ECO:0000256" key="11">
    <source>
        <dbReference type="RuleBase" id="RU000492"/>
    </source>
</evidence>
<dbReference type="PROSITE" id="PS51192">
    <property type="entry name" value="HELICASE_ATP_BIND_1"/>
    <property type="match status" value="1"/>
</dbReference>
<dbReference type="PROSITE" id="PS00039">
    <property type="entry name" value="DEAD_ATP_HELICASE"/>
    <property type="match status" value="1"/>
</dbReference>
<name>A0A164P774_9AGAM</name>
<dbReference type="OrthoDB" id="7396459at2759"/>
<keyword evidence="4 11" id="KW-0547">Nucleotide-binding</keyword>
<proteinExistence type="inferred from homology"/>
<sequence>MSTTAFAGSFASLKPPLTPWIEDVVKSCGFTQMTPVQASTIPLFMGSKDVVVEAVTGSGKTLAFVIPIIERLIRRTERLKSKQIGAIVISPTRELAEQIHAVFKLFLDSQPPPSHAQTEGDEPPAQKPTYPPPLLLISGPSSPSQDIQRFIKEGSDIVVGTPGRIEEFLVGRGRGVVDCREVEVLVLDEADRLLDLGFEKSITKILGHLPKQRRTGLFSATMTDGLGELVRAGLRNPTRVVVRVEAKRKLPPPLPSTSSSSHLATSATASAPESKKRKRDPQPIEEVTERRTPATLQNFYLTCHPSEKLIQLCRVIEYERRVMGSSKFVVYFSTCAGVAYFWGVLGAQKSQSQTPYTLHSLHGHLPPLTRSSTLSAFSSHPSTPLHPSILLTTDVAARGLDIPLVDVVVQFDLPVDPRGFMHRVGRGGRGGRDGRGWCFLVGEGEGGREEGYVDFLAVRKIPLQRRGYILANDNGAEREGGGGGGGREEDPAVEWALQEIRKWVLRDRDLHEKAMKAYVSHIRAYSKHEASYIFRLKDLDLIGVARSFGLLRLPRQQRAKGLKGWVDADVDWDNFKFLDPKREAQRVLLLSQKSADAGTREKKDKEREERKERKERKKVNGAWSAKGEKKERREERKEKKKRRRVALRAATNTNAANDATGTNDTDIDDWEELKREEKMAKRVRMGRVSKSVFESSFGLDL</sequence>
<evidence type="ECO:0000256" key="2">
    <source>
        <dbReference type="ARBA" id="ARBA00022517"/>
    </source>
</evidence>
<evidence type="ECO:0000256" key="5">
    <source>
        <dbReference type="ARBA" id="ARBA00022801"/>
    </source>
</evidence>
<dbReference type="GO" id="GO:0005730">
    <property type="term" value="C:nucleolus"/>
    <property type="evidence" value="ECO:0007669"/>
    <property type="project" value="UniProtKB-SubCell"/>
</dbReference>
<dbReference type="InterPro" id="IPR056330">
    <property type="entry name" value="CTT_SPB4"/>
</dbReference>
<reference evidence="16 17" key="1">
    <citation type="journal article" date="2016" name="Mol. Biol. Evol.">
        <title>Comparative Genomics of Early-Diverging Mushroom-Forming Fungi Provides Insights into the Origins of Lignocellulose Decay Capabilities.</title>
        <authorList>
            <person name="Nagy L.G."/>
            <person name="Riley R."/>
            <person name="Tritt A."/>
            <person name="Adam C."/>
            <person name="Daum C."/>
            <person name="Floudas D."/>
            <person name="Sun H."/>
            <person name="Yadav J.S."/>
            <person name="Pangilinan J."/>
            <person name="Larsson K.H."/>
            <person name="Matsuura K."/>
            <person name="Barry K."/>
            <person name="Labutti K."/>
            <person name="Kuo R."/>
            <person name="Ohm R.A."/>
            <person name="Bhattacharya S.S."/>
            <person name="Shirouzu T."/>
            <person name="Yoshinaga Y."/>
            <person name="Martin F.M."/>
            <person name="Grigoriev I.V."/>
            <person name="Hibbett D.S."/>
        </authorList>
    </citation>
    <scope>NUCLEOTIDE SEQUENCE [LARGE SCALE GENOMIC DNA]</scope>
    <source>
        <strain evidence="16 17">HHB9708</strain>
    </source>
</reference>
<dbReference type="InterPro" id="IPR000629">
    <property type="entry name" value="RNA-helicase_DEAD-box_CS"/>
</dbReference>
<feature type="region of interest" description="Disordered" evidence="13">
    <location>
        <begin position="111"/>
        <end position="143"/>
    </location>
</feature>
<comment type="subcellular location">
    <subcellularLocation>
        <location evidence="1">Nucleus</location>
        <location evidence="1">Nucleolus</location>
    </subcellularLocation>
</comment>
<keyword evidence="8 12" id="KW-0694">RNA-binding</keyword>
<dbReference type="GO" id="GO:0016887">
    <property type="term" value="F:ATP hydrolysis activity"/>
    <property type="evidence" value="ECO:0007669"/>
    <property type="project" value="RHEA"/>
</dbReference>
<dbReference type="InterPro" id="IPR011545">
    <property type="entry name" value="DEAD/DEAH_box_helicase_dom"/>
</dbReference>
<evidence type="ECO:0000256" key="12">
    <source>
        <dbReference type="RuleBase" id="RU365068"/>
    </source>
</evidence>
<dbReference type="CDD" id="cd17960">
    <property type="entry name" value="DEADc_DDX55"/>
    <property type="match status" value="1"/>
</dbReference>
<gene>
    <name evidence="16" type="ORF">SISNIDRAFT_446025</name>
</gene>
<dbReference type="EMBL" id="KV419437">
    <property type="protein sequence ID" value="KZS88434.1"/>
    <property type="molecule type" value="Genomic_DNA"/>
</dbReference>
<dbReference type="Proteomes" id="UP000076722">
    <property type="component" value="Unassembled WGS sequence"/>
</dbReference>
<dbReference type="Pfam" id="PF00270">
    <property type="entry name" value="DEAD"/>
    <property type="match status" value="1"/>
</dbReference>
<keyword evidence="5 11" id="KW-0378">Hydrolase</keyword>
<comment type="domain">
    <text evidence="12">The Q motif is unique to and characteristic of the DEAD box family of RNA helicases and controls ATP binding and hydrolysis.</text>
</comment>
<keyword evidence="17" id="KW-1185">Reference proteome</keyword>
<feature type="region of interest" description="Disordered" evidence="13">
    <location>
        <begin position="594"/>
        <end position="669"/>
    </location>
</feature>
<dbReference type="InterPro" id="IPR001650">
    <property type="entry name" value="Helicase_C-like"/>
</dbReference>
<dbReference type="PANTHER" id="PTHR24031">
    <property type="entry name" value="RNA HELICASE"/>
    <property type="match status" value="1"/>
</dbReference>
<feature type="compositionally biased region" description="Basic and acidic residues" evidence="13">
    <location>
        <begin position="626"/>
        <end position="637"/>
    </location>
</feature>
<dbReference type="Gene3D" id="3.40.50.300">
    <property type="entry name" value="P-loop containing nucleotide triphosphate hydrolases"/>
    <property type="match status" value="2"/>
</dbReference>
<evidence type="ECO:0000259" key="15">
    <source>
        <dbReference type="PROSITE" id="PS51194"/>
    </source>
</evidence>
<evidence type="ECO:0000256" key="7">
    <source>
        <dbReference type="ARBA" id="ARBA00022840"/>
    </source>
</evidence>